<gene>
    <name evidence="2" type="ORF">NG792_15845</name>
</gene>
<dbReference type="SUPFAM" id="SSF82771">
    <property type="entry name" value="GIY-YIG endonuclease"/>
    <property type="match status" value="1"/>
</dbReference>
<organism evidence="2 3">
    <name type="scientific">Laspinema olomoucense D3b</name>
    <dbReference type="NCBI Taxonomy" id="2953688"/>
    <lineage>
        <taxon>Bacteria</taxon>
        <taxon>Bacillati</taxon>
        <taxon>Cyanobacteriota</taxon>
        <taxon>Cyanophyceae</taxon>
        <taxon>Oscillatoriophycideae</taxon>
        <taxon>Oscillatoriales</taxon>
        <taxon>Laspinemataceae</taxon>
        <taxon>Laspinema</taxon>
        <taxon>Laspinema olomoucense</taxon>
    </lineage>
</organism>
<feature type="domain" description="GIY-YIG" evidence="1">
    <location>
        <begin position="21"/>
        <end position="94"/>
    </location>
</feature>
<dbReference type="PROSITE" id="PS50164">
    <property type="entry name" value="GIY_YIG"/>
    <property type="match status" value="1"/>
</dbReference>
<evidence type="ECO:0000313" key="3">
    <source>
        <dbReference type="Proteomes" id="UP001525961"/>
    </source>
</evidence>
<proteinExistence type="predicted"/>
<name>A0ABT2NBG2_9CYAN</name>
<dbReference type="Proteomes" id="UP001525961">
    <property type="component" value="Unassembled WGS sequence"/>
</dbReference>
<protein>
    <submittedName>
        <fullName evidence="2">GIY-YIG nuclease family protein</fullName>
    </submittedName>
</protein>
<dbReference type="InterPro" id="IPR000305">
    <property type="entry name" value="GIY-YIG_endonuc"/>
</dbReference>
<reference evidence="2 3" key="1">
    <citation type="journal article" date="2022" name="Front. Microbiol.">
        <title>High genomic differentiation and limited gene flow indicate recent cryptic speciation within the genus Laspinema (cyanobacteria).</title>
        <authorList>
            <person name="Stanojkovic A."/>
            <person name="Skoupy S."/>
            <person name="Skaloud P."/>
            <person name="Dvorak P."/>
        </authorList>
    </citation>
    <scope>NUCLEOTIDE SEQUENCE [LARGE SCALE GENOMIC DNA]</scope>
    <source>
        <strain evidence="2 3">D3b</strain>
    </source>
</reference>
<keyword evidence="3" id="KW-1185">Reference proteome</keyword>
<dbReference type="CDD" id="cd00719">
    <property type="entry name" value="GIY-YIG_SF"/>
    <property type="match status" value="1"/>
</dbReference>
<evidence type="ECO:0000259" key="1">
    <source>
        <dbReference type="PROSITE" id="PS50164"/>
    </source>
</evidence>
<dbReference type="InterPro" id="IPR035901">
    <property type="entry name" value="GIY-YIG_endonuc_sf"/>
</dbReference>
<dbReference type="RefSeq" id="WP_261201229.1">
    <property type="nucleotide sequence ID" value="NZ_JAMXFA010000020.1"/>
</dbReference>
<sequence length="311" mass="36245">MLQEFITLPYLKLADRQRLPECSAIYFASAGEQILYVGLATNLRNRWQNHHRFPQLEAVNRRCEVKLFWLNCDQSQLKELERQYIEYYCPTLNQTTVPKQQIVPSFQMLTQLLKNLNQGVLGLGVCPADNQRLKTVILGYLANYGETLRATTNLRKSLQALNKKPNSLFRWTEVLRRKDCAHWRARCNGIEIRLIPWLGERIMHHPTMYEVMREKRFAGLTSIPSLEYDAMRQDVKAMSFKQRLELARSLEIGWKLFPLECGSQFRSVSGVEILCLTATQLETLLPQHLYLKEMYPGILAINDDPVPKLLF</sequence>
<comment type="caution">
    <text evidence="2">The sequence shown here is derived from an EMBL/GenBank/DDBJ whole genome shotgun (WGS) entry which is preliminary data.</text>
</comment>
<accession>A0ABT2NBG2</accession>
<evidence type="ECO:0000313" key="2">
    <source>
        <dbReference type="EMBL" id="MCT7979184.1"/>
    </source>
</evidence>
<dbReference type="EMBL" id="JAMXFA010000020">
    <property type="protein sequence ID" value="MCT7979184.1"/>
    <property type="molecule type" value="Genomic_DNA"/>
</dbReference>
<dbReference type="Gene3D" id="3.40.1440.10">
    <property type="entry name" value="GIY-YIG endonuclease"/>
    <property type="match status" value="1"/>
</dbReference>